<feature type="transmembrane region" description="Helical" evidence="1">
    <location>
        <begin position="7"/>
        <end position="27"/>
    </location>
</feature>
<evidence type="ECO:0000313" key="2">
    <source>
        <dbReference type="EMBL" id="MCP3426046.1"/>
    </source>
</evidence>
<accession>A0A9X2HHZ2</accession>
<feature type="transmembrane region" description="Helical" evidence="1">
    <location>
        <begin position="33"/>
        <end position="54"/>
    </location>
</feature>
<dbReference type="EMBL" id="JANAFB010000017">
    <property type="protein sequence ID" value="MCP3426046.1"/>
    <property type="molecule type" value="Genomic_DNA"/>
</dbReference>
<gene>
    <name evidence="2" type="ORF">NBM05_08525</name>
</gene>
<keyword evidence="3" id="KW-1185">Reference proteome</keyword>
<proteinExistence type="predicted"/>
<keyword evidence="1" id="KW-0812">Transmembrane</keyword>
<dbReference type="RefSeq" id="WP_254166538.1">
    <property type="nucleotide sequence ID" value="NZ_JANAFB010000017.1"/>
</dbReference>
<comment type="caution">
    <text evidence="2">The sequence shown here is derived from an EMBL/GenBank/DDBJ whole genome shotgun (WGS) entry which is preliminary data.</text>
</comment>
<keyword evidence="1" id="KW-0472">Membrane</keyword>
<evidence type="ECO:0000313" key="3">
    <source>
        <dbReference type="Proteomes" id="UP001139502"/>
    </source>
</evidence>
<dbReference type="Proteomes" id="UP001139502">
    <property type="component" value="Unassembled WGS sequence"/>
</dbReference>
<sequence>MFSPEQLLPGAIGLFIGSLIIIGIGIYMLQNILVVSLILFLMAVIALTASAAMYRAHKKR</sequence>
<evidence type="ECO:0000256" key="1">
    <source>
        <dbReference type="SAM" id="Phobius"/>
    </source>
</evidence>
<name>A0A9X2HHZ2_9MICC</name>
<dbReference type="AlphaFoldDB" id="A0A9X2HHZ2"/>
<protein>
    <submittedName>
        <fullName evidence="2">Uncharacterized protein</fullName>
    </submittedName>
</protein>
<reference evidence="2" key="1">
    <citation type="submission" date="2022-06" db="EMBL/GenBank/DDBJ databases">
        <title>Rothia sp. isolated from sandalwood seedling.</title>
        <authorList>
            <person name="Tuikhar N."/>
            <person name="Kirdat K."/>
            <person name="Thorat V."/>
            <person name="Swetha P."/>
            <person name="Padma S."/>
            <person name="Sundararaj R."/>
            <person name="Yadav A."/>
        </authorList>
    </citation>
    <scope>NUCLEOTIDE SEQUENCE</scope>
    <source>
        <strain evidence="2">AR01</strain>
    </source>
</reference>
<organism evidence="2 3">
    <name type="scientific">Rothia santali</name>
    <dbReference type="NCBI Taxonomy" id="2949643"/>
    <lineage>
        <taxon>Bacteria</taxon>
        <taxon>Bacillati</taxon>
        <taxon>Actinomycetota</taxon>
        <taxon>Actinomycetes</taxon>
        <taxon>Micrococcales</taxon>
        <taxon>Micrococcaceae</taxon>
        <taxon>Rothia</taxon>
    </lineage>
</organism>
<keyword evidence="1" id="KW-1133">Transmembrane helix</keyword>